<organism evidence="3">
    <name type="scientific">Soboliphyme baturini</name>
    <dbReference type="NCBI Taxonomy" id="241478"/>
    <lineage>
        <taxon>Eukaryota</taxon>
        <taxon>Metazoa</taxon>
        <taxon>Ecdysozoa</taxon>
        <taxon>Nematoda</taxon>
        <taxon>Enoplea</taxon>
        <taxon>Dorylaimia</taxon>
        <taxon>Dioctophymatida</taxon>
        <taxon>Dioctophymatoidea</taxon>
        <taxon>Soboliphymatidae</taxon>
        <taxon>Soboliphyme</taxon>
    </lineage>
</organism>
<evidence type="ECO:0000313" key="2">
    <source>
        <dbReference type="Proteomes" id="UP000270296"/>
    </source>
</evidence>
<sequence>MRVSSKATINSFVSAARQLLETAMVINYDPSEPCPKVIAPVDVGTNIALGKMFGFEGFVRGYTPKRGAFGTNANLQLALHNLALDAGGWQAVVENRATGCSP</sequence>
<dbReference type="OrthoDB" id="5916333at2759"/>
<dbReference type="WBParaSite" id="SBAD_0001170201-mRNA-1">
    <property type="protein sequence ID" value="SBAD_0001170201-mRNA-1"/>
    <property type="gene ID" value="SBAD_0001170201"/>
</dbReference>
<dbReference type="Proteomes" id="UP000270296">
    <property type="component" value="Unassembled WGS sequence"/>
</dbReference>
<name>A0A183J620_9BILA</name>
<dbReference type="AlphaFoldDB" id="A0A183J620"/>
<accession>A0A183J620</accession>
<dbReference type="EMBL" id="UZAM01015456">
    <property type="protein sequence ID" value="VDP39111.1"/>
    <property type="molecule type" value="Genomic_DNA"/>
</dbReference>
<reference evidence="3" key="1">
    <citation type="submission" date="2016-06" db="UniProtKB">
        <authorList>
            <consortium name="WormBaseParasite"/>
        </authorList>
    </citation>
    <scope>IDENTIFICATION</scope>
</reference>
<evidence type="ECO:0000313" key="3">
    <source>
        <dbReference type="WBParaSite" id="SBAD_0001170201-mRNA-1"/>
    </source>
</evidence>
<reference evidence="1 2" key="2">
    <citation type="submission" date="2018-11" db="EMBL/GenBank/DDBJ databases">
        <authorList>
            <consortium name="Pathogen Informatics"/>
        </authorList>
    </citation>
    <scope>NUCLEOTIDE SEQUENCE [LARGE SCALE GENOMIC DNA]</scope>
</reference>
<gene>
    <name evidence="1" type="ORF">SBAD_LOCUS11318</name>
</gene>
<proteinExistence type="predicted"/>
<keyword evidence="2" id="KW-1185">Reference proteome</keyword>
<evidence type="ECO:0000313" key="1">
    <source>
        <dbReference type="EMBL" id="VDP39111.1"/>
    </source>
</evidence>
<protein>
    <submittedName>
        <fullName evidence="3">ELFV_dehydrog domain-containing protein</fullName>
    </submittedName>
</protein>